<dbReference type="Proteomes" id="UP000269198">
    <property type="component" value="Unassembled WGS sequence"/>
</dbReference>
<sequence length="275" mass="28828">MGAAIGAQLRAGGARVLWCPDGRSDASLRRAQEAGFESRSLMALVEESEVIVSLVPPAHAEATAEVIRGEGFDGIYVEANAIRPGRVEAIASMMTGVSVVDSCVIGAPPVDHAPNTPTRVFASGPDEPLAQLGELFTDTAVQFRALGSQIGGASGLKTAQAAVQKGSRMLAALGHALAADYGVGEAVTDSVQGWAHPAADPTELPPLASRAWRWEPEMRDTARALNEAGLPAEVIEAIADTIKAWEPFKDRTDTDLNDVLTALHRPEGGSDEEVF</sequence>
<dbReference type="InterPro" id="IPR036291">
    <property type="entry name" value="NAD(P)-bd_dom_sf"/>
</dbReference>
<evidence type="ECO:0000313" key="2">
    <source>
        <dbReference type="EMBL" id="RNL85563.1"/>
    </source>
</evidence>
<name>A0A3N0ECK3_9ACTN</name>
<gene>
    <name evidence="2" type="ORF">EFW17_08815</name>
</gene>
<dbReference type="Gene3D" id="3.40.50.720">
    <property type="entry name" value="NAD(P)-binding Rossmann-like Domain"/>
    <property type="match status" value="1"/>
</dbReference>
<accession>A0A3N0ECK3</accession>
<protein>
    <submittedName>
        <fullName evidence="2">DUF1932 domain-containing protein</fullName>
    </submittedName>
</protein>
<comment type="caution">
    <text evidence="2">The sequence shown here is derived from an EMBL/GenBank/DDBJ whole genome shotgun (WGS) entry which is preliminary data.</text>
</comment>
<organism evidence="2 3">
    <name type="scientific">Halostreptopolyspora alba</name>
    <dbReference type="NCBI Taxonomy" id="2487137"/>
    <lineage>
        <taxon>Bacteria</taxon>
        <taxon>Bacillati</taxon>
        <taxon>Actinomycetota</taxon>
        <taxon>Actinomycetes</taxon>
        <taxon>Streptosporangiales</taxon>
        <taxon>Nocardiopsidaceae</taxon>
        <taxon>Halostreptopolyspora</taxon>
    </lineage>
</organism>
<dbReference type="SUPFAM" id="SSF51735">
    <property type="entry name" value="NAD(P)-binding Rossmann-fold domains"/>
    <property type="match status" value="1"/>
</dbReference>
<dbReference type="InterPro" id="IPR015814">
    <property type="entry name" value="Pgluconate_DH_NAD-bd_C"/>
</dbReference>
<dbReference type="SUPFAM" id="SSF48179">
    <property type="entry name" value="6-phosphogluconate dehydrogenase C-terminal domain-like"/>
    <property type="match status" value="1"/>
</dbReference>
<reference evidence="2 3" key="1">
    <citation type="submission" date="2018-11" db="EMBL/GenBank/DDBJ databases">
        <title>The genome draft of YIM 96095.</title>
        <authorList>
            <person name="Tang S.-K."/>
            <person name="Chunyu W.-X."/>
            <person name="Feng Y.-Z."/>
        </authorList>
    </citation>
    <scope>NUCLEOTIDE SEQUENCE [LARGE SCALE GENOMIC DNA]</scope>
    <source>
        <strain evidence="2 3">YIM 96095</strain>
    </source>
</reference>
<feature type="domain" description="Phosphogluconate dehydrogenase NAD-binding putative C-terminal" evidence="1">
    <location>
        <begin position="178"/>
        <end position="245"/>
    </location>
</feature>
<evidence type="ECO:0000313" key="3">
    <source>
        <dbReference type="Proteomes" id="UP000269198"/>
    </source>
</evidence>
<proteinExistence type="predicted"/>
<dbReference type="InterPro" id="IPR013328">
    <property type="entry name" value="6PGD_dom2"/>
</dbReference>
<dbReference type="InterPro" id="IPR008927">
    <property type="entry name" value="6-PGluconate_DH-like_C_sf"/>
</dbReference>
<dbReference type="AlphaFoldDB" id="A0A3N0ECK3"/>
<dbReference type="Gene3D" id="1.10.1040.10">
    <property type="entry name" value="N-(1-d-carboxylethyl)-l-norvaline Dehydrogenase, domain 2"/>
    <property type="match status" value="1"/>
</dbReference>
<keyword evidence="3" id="KW-1185">Reference proteome</keyword>
<dbReference type="Pfam" id="PF09130">
    <property type="entry name" value="DUF1932"/>
    <property type="match status" value="1"/>
</dbReference>
<dbReference type="EMBL" id="RJMB01000006">
    <property type="protein sequence ID" value="RNL85563.1"/>
    <property type="molecule type" value="Genomic_DNA"/>
</dbReference>
<evidence type="ECO:0000259" key="1">
    <source>
        <dbReference type="Pfam" id="PF09130"/>
    </source>
</evidence>